<feature type="chain" id="PRO_5018689145" evidence="5">
    <location>
        <begin position="22"/>
        <end position="350"/>
    </location>
</feature>
<dbReference type="GO" id="GO:0004888">
    <property type="term" value="F:transmembrane signaling receptor activity"/>
    <property type="evidence" value="ECO:0007669"/>
    <property type="project" value="TreeGrafter"/>
</dbReference>
<dbReference type="InterPro" id="IPR013106">
    <property type="entry name" value="Ig_V-set"/>
</dbReference>
<dbReference type="SMART" id="SM00409">
    <property type="entry name" value="IG"/>
    <property type="match status" value="2"/>
</dbReference>
<dbReference type="Gene3D" id="2.60.40.10">
    <property type="entry name" value="Immunoglobulins"/>
    <property type="match status" value="2"/>
</dbReference>
<feature type="signal peptide" evidence="5">
    <location>
        <begin position="1"/>
        <end position="21"/>
    </location>
</feature>
<keyword evidence="5" id="KW-0732">Signal</keyword>
<dbReference type="AlphaFoldDB" id="A0A3Q3MQS6"/>
<dbReference type="InterPro" id="IPR013783">
    <property type="entry name" value="Ig-like_fold"/>
</dbReference>
<evidence type="ECO:0000313" key="8">
    <source>
        <dbReference type="Proteomes" id="UP000261660"/>
    </source>
</evidence>
<dbReference type="PANTHER" id="PTHR11860">
    <property type="entry name" value="POLYMERIC-IMMUNOGLOBULIN RECEPTOR"/>
    <property type="match status" value="1"/>
</dbReference>
<dbReference type="GO" id="GO:0005886">
    <property type="term" value="C:plasma membrane"/>
    <property type="evidence" value="ECO:0007669"/>
    <property type="project" value="TreeGrafter"/>
</dbReference>
<reference evidence="7" key="2">
    <citation type="submission" date="2025-09" db="UniProtKB">
        <authorList>
            <consortium name="Ensembl"/>
        </authorList>
    </citation>
    <scope>IDENTIFICATION</scope>
</reference>
<keyword evidence="4" id="KW-1133">Transmembrane helix</keyword>
<name>A0A3Q3MQS6_9LABR</name>
<organism evidence="7 8">
    <name type="scientific">Labrus bergylta</name>
    <name type="common">ballan wrasse</name>
    <dbReference type="NCBI Taxonomy" id="56723"/>
    <lineage>
        <taxon>Eukaryota</taxon>
        <taxon>Metazoa</taxon>
        <taxon>Chordata</taxon>
        <taxon>Craniata</taxon>
        <taxon>Vertebrata</taxon>
        <taxon>Euteleostomi</taxon>
        <taxon>Actinopterygii</taxon>
        <taxon>Neopterygii</taxon>
        <taxon>Teleostei</taxon>
        <taxon>Neoteleostei</taxon>
        <taxon>Acanthomorphata</taxon>
        <taxon>Eupercaria</taxon>
        <taxon>Labriformes</taxon>
        <taxon>Labridae</taxon>
        <taxon>Labrus</taxon>
    </lineage>
</organism>
<dbReference type="InterPro" id="IPR050671">
    <property type="entry name" value="CD300_family_receptors"/>
</dbReference>
<dbReference type="InParanoid" id="A0A3Q3MQS6"/>
<dbReference type="SUPFAM" id="SSF48726">
    <property type="entry name" value="Immunoglobulin"/>
    <property type="match status" value="2"/>
</dbReference>
<proteinExistence type="predicted"/>
<keyword evidence="2 4" id="KW-0812">Transmembrane</keyword>
<evidence type="ECO:0000259" key="6">
    <source>
        <dbReference type="PROSITE" id="PS50835"/>
    </source>
</evidence>
<comment type="subcellular location">
    <subcellularLocation>
        <location evidence="1">Membrane</location>
    </subcellularLocation>
</comment>
<accession>A0A3Q3MQS6</accession>
<sequence length="350" mass="39650">MVIGIKMKTLCLILLFHGSLQLQCNKKQITAHIGGDFIISCEYDATHYLFSKKYWCRGESRGTCVILLDSEGRAKTERTHRSLIVDAGRKGLFVKVTKLQFDDAGVYWVGIDKMNADVMFSVKVVVTEVPVSKPRLWPLSPLLNRPTCWGQPVTVRCGCKQGTAIRYTWFHKKAVLQLSQDLRLHCGSVKKDSGDYYCIASNEVSSQRSDGLSVQVVVPADSDCIYVINMQGQPVYDCADRMTTTTISTTTPAPTPTTNPPSTPLLTSTTCQPITKIHFEATNQSLPFNQTEQKWFLCRALMGFPLWYTLLRWIIFASLLVFLHIFYVCITLRQTKAKRKRRVRIKHLAQ</sequence>
<feature type="domain" description="Ig-like" evidence="6">
    <location>
        <begin position="134"/>
        <end position="215"/>
    </location>
</feature>
<dbReference type="Pfam" id="PF07686">
    <property type="entry name" value="V-set"/>
    <property type="match status" value="1"/>
</dbReference>
<dbReference type="InterPro" id="IPR003599">
    <property type="entry name" value="Ig_sub"/>
</dbReference>
<dbReference type="PROSITE" id="PS50835">
    <property type="entry name" value="IG_LIKE"/>
    <property type="match status" value="1"/>
</dbReference>
<dbReference type="STRING" id="56723.ENSLBEP00000022925"/>
<dbReference type="GeneTree" id="ENSGT00990000203827"/>
<dbReference type="InterPro" id="IPR007110">
    <property type="entry name" value="Ig-like_dom"/>
</dbReference>
<evidence type="ECO:0000256" key="3">
    <source>
        <dbReference type="ARBA" id="ARBA00023136"/>
    </source>
</evidence>
<keyword evidence="3 4" id="KW-0472">Membrane</keyword>
<dbReference type="PANTHER" id="PTHR11860:SF96">
    <property type="match status" value="1"/>
</dbReference>
<evidence type="ECO:0000256" key="1">
    <source>
        <dbReference type="ARBA" id="ARBA00004370"/>
    </source>
</evidence>
<dbReference type="Proteomes" id="UP000261660">
    <property type="component" value="Unplaced"/>
</dbReference>
<protein>
    <submittedName>
        <fullName evidence="7">Polymeric immunoglobulin receptor-like</fullName>
    </submittedName>
</protein>
<evidence type="ECO:0000256" key="2">
    <source>
        <dbReference type="ARBA" id="ARBA00022692"/>
    </source>
</evidence>
<reference evidence="7" key="1">
    <citation type="submission" date="2025-08" db="UniProtKB">
        <authorList>
            <consortium name="Ensembl"/>
        </authorList>
    </citation>
    <scope>IDENTIFICATION</scope>
</reference>
<dbReference type="Ensembl" id="ENSLBET00000024118.1">
    <property type="protein sequence ID" value="ENSLBEP00000022925.1"/>
    <property type="gene ID" value="ENSLBEG00000017578.1"/>
</dbReference>
<dbReference type="OrthoDB" id="8902439at2759"/>
<dbReference type="InterPro" id="IPR036179">
    <property type="entry name" value="Ig-like_dom_sf"/>
</dbReference>
<evidence type="ECO:0000313" key="7">
    <source>
        <dbReference type="Ensembl" id="ENSLBEP00000022925.1"/>
    </source>
</evidence>
<feature type="transmembrane region" description="Helical" evidence="4">
    <location>
        <begin position="306"/>
        <end position="332"/>
    </location>
</feature>
<keyword evidence="8" id="KW-1185">Reference proteome</keyword>
<evidence type="ECO:0000256" key="5">
    <source>
        <dbReference type="SAM" id="SignalP"/>
    </source>
</evidence>
<evidence type="ECO:0000256" key="4">
    <source>
        <dbReference type="SAM" id="Phobius"/>
    </source>
</evidence>